<gene>
    <name evidence="1" type="ORF">METZ01_LOCUS133484</name>
</gene>
<sequence>MSWAYVPNTNQVWQYEDTATAADTYSDAVGSYSGGIRTQTFAGGNERKTYVRCRTKADEVERGELSWDYFNPA</sequence>
<proteinExistence type="predicted"/>
<organism evidence="1">
    <name type="scientific">marine metagenome</name>
    <dbReference type="NCBI Taxonomy" id="408172"/>
    <lineage>
        <taxon>unclassified sequences</taxon>
        <taxon>metagenomes</taxon>
        <taxon>ecological metagenomes</taxon>
    </lineage>
</organism>
<dbReference type="EMBL" id="UINC01019086">
    <property type="protein sequence ID" value="SVA80630.1"/>
    <property type="molecule type" value="Genomic_DNA"/>
</dbReference>
<protein>
    <submittedName>
        <fullName evidence="1">Uncharacterized protein</fullName>
    </submittedName>
</protein>
<name>A0A381YUK3_9ZZZZ</name>
<accession>A0A381YUK3</accession>
<evidence type="ECO:0000313" key="1">
    <source>
        <dbReference type="EMBL" id="SVA80630.1"/>
    </source>
</evidence>
<reference evidence="1" key="1">
    <citation type="submission" date="2018-05" db="EMBL/GenBank/DDBJ databases">
        <authorList>
            <person name="Lanie J.A."/>
            <person name="Ng W.-L."/>
            <person name="Kazmierczak K.M."/>
            <person name="Andrzejewski T.M."/>
            <person name="Davidsen T.M."/>
            <person name="Wayne K.J."/>
            <person name="Tettelin H."/>
            <person name="Glass J.I."/>
            <person name="Rusch D."/>
            <person name="Podicherti R."/>
            <person name="Tsui H.-C.T."/>
            <person name="Winkler M.E."/>
        </authorList>
    </citation>
    <scope>NUCLEOTIDE SEQUENCE</scope>
</reference>
<dbReference type="AlphaFoldDB" id="A0A381YUK3"/>